<dbReference type="Proteomes" id="UP000814140">
    <property type="component" value="Unassembled WGS sequence"/>
</dbReference>
<accession>A0ACB8TH18</accession>
<gene>
    <name evidence="1" type="ORF">BV25DRAFT_1867497</name>
</gene>
<protein>
    <submittedName>
        <fullName evidence="1">60S ribosomal protein L32</fullName>
    </submittedName>
</protein>
<organism evidence="1 2">
    <name type="scientific">Artomyces pyxidatus</name>
    <dbReference type="NCBI Taxonomy" id="48021"/>
    <lineage>
        <taxon>Eukaryota</taxon>
        <taxon>Fungi</taxon>
        <taxon>Dikarya</taxon>
        <taxon>Basidiomycota</taxon>
        <taxon>Agaricomycotina</taxon>
        <taxon>Agaricomycetes</taxon>
        <taxon>Russulales</taxon>
        <taxon>Auriscalpiaceae</taxon>
        <taxon>Artomyces</taxon>
    </lineage>
</organism>
<dbReference type="EMBL" id="MU277189">
    <property type="protein sequence ID" value="KAI0067686.1"/>
    <property type="molecule type" value="Genomic_DNA"/>
</dbReference>
<keyword evidence="1" id="KW-0689">Ribosomal protein</keyword>
<name>A0ACB8TH18_9AGAM</name>
<comment type="caution">
    <text evidence="1">The sequence shown here is derived from an EMBL/GenBank/DDBJ whole genome shotgun (WGS) entry which is preliminary data.</text>
</comment>
<evidence type="ECO:0000313" key="1">
    <source>
        <dbReference type="EMBL" id="KAI0067686.1"/>
    </source>
</evidence>
<sequence length="128" mass="14822">MVVKTPIVKKRTKPFKRHQSDRYKGVKEAWRKPKGIDNRVRRRFKGQLPMPKIGYGSNKKTRHVLPNGLKKFLVNNVRELELLLMHNKTYAAEIAHGVSSRNRIVILERAKVLGLKVTNSAARLRSEE</sequence>
<proteinExistence type="predicted"/>
<evidence type="ECO:0000313" key="2">
    <source>
        <dbReference type="Proteomes" id="UP000814140"/>
    </source>
</evidence>
<reference evidence="1" key="1">
    <citation type="submission" date="2021-03" db="EMBL/GenBank/DDBJ databases">
        <authorList>
            <consortium name="DOE Joint Genome Institute"/>
            <person name="Ahrendt S."/>
            <person name="Looney B.P."/>
            <person name="Miyauchi S."/>
            <person name="Morin E."/>
            <person name="Drula E."/>
            <person name="Courty P.E."/>
            <person name="Chicoki N."/>
            <person name="Fauchery L."/>
            <person name="Kohler A."/>
            <person name="Kuo A."/>
            <person name="Labutti K."/>
            <person name="Pangilinan J."/>
            <person name="Lipzen A."/>
            <person name="Riley R."/>
            <person name="Andreopoulos W."/>
            <person name="He G."/>
            <person name="Johnson J."/>
            <person name="Barry K.W."/>
            <person name="Grigoriev I.V."/>
            <person name="Nagy L."/>
            <person name="Hibbett D."/>
            <person name="Henrissat B."/>
            <person name="Matheny P.B."/>
            <person name="Labbe J."/>
            <person name="Martin F."/>
        </authorList>
    </citation>
    <scope>NUCLEOTIDE SEQUENCE</scope>
    <source>
        <strain evidence="1">HHB10654</strain>
    </source>
</reference>
<keyword evidence="1" id="KW-0687">Ribonucleoprotein</keyword>
<reference evidence="1" key="2">
    <citation type="journal article" date="2022" name="New Phytol.">
        <title>Evolutionary transition to the ectomycorrhizal habit in the genomes of a hyperdiverse lineage of mushroom-forming fungi.</title>
        <authorList>
            <person name="Looney B."/>
            <person name="Miyauchi S."/>
            <person name="Morin E."/>
            <person name="Drula E."/>
            <person name="Courty P.E."/>
            <person name="Kohler A."/>
            <person name="Kuo A."/>
            <person name="LaButti K."/>
            <person name="Pangilinan J."/>
            <person name="Lipzen A."/>
            <person name="Riley R."/>
            <person name="Andreopoulos W."/>
            <person name="He G."/>
            <person name="Johnson J."/>
            <person name="Nolan M."/>
            <person name="Tritt A."/>
            <person name="Barry K.W."/>
            <person name="Grigoriev I.V."/>
            <person name="Nagy L.G."/>
            <person name="Hibbett D."/>
            <person name="Henrissat B."/>
            <person name="Matheny P.B."/>
            <person name="Labbe J."/>
            <person name="Martin F.M."/>
        </authorList>
    </citation>
    <scope>NUCLEOTIDE SEQUENCE</scope>
    <source>
        <strain evidence="1">HHB10654</strain>
    </source>
</reference>
<keyword evidence="2" id="KW-1185">Reference proteome</keyword>